<sequence length="930" mass="99693">MTLSAFAPVAFGAELTTEQKWQALVDAGIFDADGTGQGAQLDANMTRAQFTKVIVKLLGLQEVSDTPSFDDVKGHWAAGYIEAAKRAGLVDGVSDNPPLFAPDNEVTLEQLAKLVVEALDLEQSTDAVSGKVSDWAKGYVAAAVKAGLLPASSDYTVPAKREVLVTATYQAREIEEGKKVTKIESFKAVGAKKLEVKFSKAVDTSKAQVSLKKGSIQINIAKITYSDDKKTATIELVTNLTKGDYTVTVSGVEANPLQATVSVEDEKVSRIEFVGDKAPQDRNNPNIVYAWLKVYNQYNEEITKSVVDNNKLSVSSGYPTTTVDNTGKVTIQSNTAFLIDTKVTVSAVHKDTGVYAAATYTVATPARVADITIDKLYNSNGKTEIDASTDLNTEQFYLLVTAKDQYGNTVSDVTYIKNDVVVNVTNTSVINVDWSDATKGEANFTTVSVDGSSKVALRLKNGTPTQSAGVSQVFIYSKTTGRSGSIQITVKDSSKIDTLTLEAPALVVGGETVEIPYTALDQYGKEVTALSAFQALNVSVTQGTYSFEKDYATGKVKFKYSAPSNVTSSTTVYMTVQTQTFKFTQLQFTVQPDLKPEVISGVDELKYALAPGAKTTINRDKIKIYDQYGRSKTVEDIKGAYCVQLSIDSGANNVVPSGTLINCVNNNNNYTIDNNVKSIELQGTTNGSTTFRLKLIKASDNSVVPNSDYTFTVRTVKRDEIVGYEVADIPKLYANGNTDHRKALDVTGLLADGTKVAIPEADTSYYNVYVTGDLGYDSATDSVYANAWSGDPQEKTFTVVVTGNTNSGSQVITKSVVASIAPPEAATLELRKNGVAWEQGSGYVKVALANAANAFNVAVDAVKVTDQYGVEMTTASKFANVFVSNVRDVNGNLVGNGTSLQGLQVGWTYTVTAVTQNGKSISFKVIVQNP</sequence>
<organism evidence="3 4">
    <name type="scientific">Candidatus Reconcilbacillus cellulovorans</name>
    <dbReference type="NCBI Taxonomy" id="1906605"/>
    <lineage>
        <taxon>Bacteria</taxon>
        <taxon>Bacillati</taxon>
        <taxon>Bacillota</taxon>
        <taxon>Bacilli</taxon>
        <taxon>Bacillales</taxon>
        <taxon>Paenibacillaceae</taxon>
        <taxon>Candidatus Reconcilbacillus</taxon>
    </lineage>
</organism>
<evidence type="ECO:0000256" key="1">
    <source>
        <dbReference type="ARBA" id="ARBA00022729"/>
    </source>
</evidence>
<dbReference type="Gene3D" id="2.60.40.1220">
    <property type="match status" value="1"/>
</dbReference>
<keyword evidence="1" id="KW-0732">Signal</keyword>
<reference evidence="3 4" key="1">
    <citation type="submission" date="2016-12" db="EMBL/GenBank/DDBJ databases">
        <title>Candidatus Reconcilibacillus cellulovorans genome.</title>
        <authorList>
            <person name="Kolinko S."/>
            <person name="Wu Y.-W."/>
            <person name="Tachea F."/>
            <person name="Denzel E."/>
            <person name="Hiras J."/>
            <person name="Baecker N."/>
            <person name="Chan L.J."/>
            <person name="Eichorst S.A."/>
            <person name="Frey D."/>
            <person name="Adams P.D."/>
            <person name="Pray T."/>
            <person name="Tanjore D."/>
            <person name="Petzold C.J."/>
            <person name="Gladden J.M."/>
            <person name="Simmons B.A."/>
            <person name="Singer S.W."/>
        </authorList>
    </citation>
    <scope>NUCLEOTIDE SEQUENCE [LARGE SCALE GENOMIC DNA]</scope>
    <source>
        <strain evidence="3">JTherm</strain>
    </source>
</reference>
<accession>A0A2A6E018</accession>
<evidence type="ECO:0000313" key="4">
    <source>
        <dbReference type="Proteomes" id="UP000243688"/>
    </source>
</evidence>
<dbReference type="Proteomes" id="UP000243688">
    <property type="component" value="Unassembled WGS sequence"/>
</dbReference>
<dbReference type="InterPro" id="IPR014755">
    <property type="entry name" value="Cu-Rt/internalin_Ig-like"/>
</dbReference>
<dbReference type="PROSITE" id="PS51272">
    <property type="entry name" value="SLH"/>
    <property type="match status" value="1"/>
</dbReference>
<proteinExistence type="predicted"/>
<evidence type="ECO:0000313" key="3">
    <source>
        <dbReference type="EMBL" id="PDO10354.1"/>
    </source>
</evidence>
<dbReference type="Pfam" id="PF00395">
    <property type="entry name" value="SLH"/>
    <property type="match status" value="1"/>
</dbReference>
<protein>
    <recommendedName>
        <fullName evidence="2">SLH domain-containing protein</fullName>
    </recommendedName>
</protein>
<evidence type="ECO:0000259" key="2">
    <source>
        <dbReference type="PROSITE" id="PS51272"/>
    </source>
</evidence>
<dbReference type="EMBL" id="MOXJ01000015">
    <property type="protein sequence ID" value="PDO10354.1"/>
    <property type="molecule type" value="Genomic_DNA"/>
</dbReference>
<gene>
    <name evidence="3" type="ORF">BLM47_07440</name>
</gene>
<feature type="domain" description="SLH" evidence="2">
    <location>
        <begin position="64"/>
        <end position="129"/>
    </location>
</feature>
<dbReference type="InterPro" id="IPR001119">
    <property type="entry name" value="SLH_dom"/>
</dbReference>
<name>A0A2A6E018_9BACL</name>
<dbReference type="AlphaFoldDB" id="A0A2A6E018"/>
<comment type="caution">
    <text evidence="3">The sequence shown here is derived from an EMBL/GenBank/DDBJ whole genome shotgun (WGS) entry which is preliminary data.</text>
</comment>